<evidence type="ECO:0000313" key="2">
    <source>
        <dbReference type="Proteomes" id="UP000268696"/>
    </source>
</evidence>
<dbReference type="AlphaFoldDB" id="A0A3G7U2A9"/>
<protein>
    <submittedName>
        <fullName evidence="1">Uncharacterized protein</fullName>
    </submittedName>
</protein>
<gene>
    <name evidence="1" type="ORF">C4K03_1352</name>
</gene>
<accession>A0A3G7U2A9</accession>
<dbReference type="RefSeq" id="WP_124376618.1">
    <property type="nucleotide sequence ID" value="NZ_CP027754.1"/>
</dbReference>
<name>A0A3G7U2A9_9PSED</name>
<organism evidence="1 2">
    <name type="scientific">Pseudomonas synxantha</name>
    <dbReference type="NCBI Taxonomy" id="47883"/>
    <lineage>
        <taxon>Bacteria</taxon>
        <taxon>Pseudomonadati</taxon>
        <taxon>Pseudomonadota</taxon>
        <taxon>Gammaproteobacteria</taxon>
        <taxon>Pseudomonadales</taxon>
        <taxon>Pseudomonadaceae</taxon>
        <taxon>Pseudomonas</taxon>
    </lineage>
</organism>
<dbReference type="EMBL" id="CP027754">
    <property type="protein sequence ID" value="AZE53523.1"/>
    <property type="molecule type" value="Genomic_DNA"/>
</dbReference>
<evidence type="ECO:0000313" key="1">
    <source>
        <dbReference type="EMBL" id="AZE53523.1"/>
    </source>
</evidence>
<reference evidence="1 2" key="1">
    <citation type="submission" date="2018-03" db="EMBL/GenBank/DDBJ databases">
        <title>Diversity of phytobeneficial traits revealed by whole-genome analysis of worldwide-isolated phenazine-producing Pseudomonas spp.</title>
        <authorList>
            <person name="Biessy A."/>
            <person name="Novinscak A."/>
            <person name="Blom J."/>
            <person name="Leger G."/>
            <person name="Thomashow L.S."/>
            <person name="Cazorla F.M."/>
            <person name="Josic D."/>
            <person name="Filion M."/>
        </authorList>
    </citation>
    <scope>NUCLEOTIDE SEQUENCE [LARGE SCALE GENOMIC DNA]</scope>
    <source>
        <strain evidence="1 2">30B</strain>
    </source>
</reference>
<dbReference type="Proteomes" id="UP000268696">
    <property type="component" value="Chromosome"/>
</dbReference>
<proteinExistence type="predicted"/>
<sequence length="250" mass="27712">MSTEQQLAAVVSAANNLTNTVAGKVGEIDKALADAQRKYEDQLLSLSRHIPRVAMTKNFHMAPDVTGNLIDGWYVHTQVTATKTRTITQLAQSAGRPQADVDFMRQVQTDVREQFPDFDISSAEYWRNPIHVWQMKWSEDNVSPWLAFPCAVDMERLSGTTPVPLNTHMTIAAFVRVVEGSVDGTWTTGNKKGKWRWCAVPVPPTGFFSHYMHIHPMRTSNSGLIEVMLGGACTGVVTHPSDWGTMLALG</sequence>